<proteinExistence type="predicted"/>
<comment type="caution">
    <text evidence="1">The sequence shown here is derived from an EMBL/GenBank/DDBJ whole genome shotgun (WGS) entry which is preliminary data.</text>
</comment>
<protein>
    <submittedName>
        <fullName evidence="1">Uncharacterized protein</fullName>
    </submittedName>
</protein>
<evidence type="ECO:0000313" key="2">
    <source>
        <dbReference type="Proteomes" id="UP000712600"/>
    </source>
</evidence>
<accession>A0A8S9STZ0</accession>
<dbReference type="Proteomes" id="UP000712600">
    <property type="component" value="Unassembled WGS sequence"/>
</dbReference>
<dbReference type="AlphaFoldDB" id="A0A8S9STZ0"/>
<evidence type="ECO:0000313" key="1">
    <source>
        <dbReference type="EMBL" id="KAF3604398.1"/>
    </source>
</evidence>
<reference evidence="1" key="1">
    <citation type="submission" date="2019-12" db="EMBL/GenBank/DDBJ databases">
        <title>Genome sequencing and annotation of Brassica cretica.</title>
        <authorList>
            <person name="Studholme D.J."/>
            <person name="Sarris P."/>
        </authorList>
    </citation>
    <scope>NUCLEOTIDE SEQUENCE</scope>
    <source>
        <strain evidence="1">PFS-109/04</strain>
        <tissue evidence="1">Leaf</tissue>
    </source>
</reference>
<name>A0A8S9STZ0_BRACR</name>
<sequence>MGDESLLLDVYLSQQEQWMEVDSYGIWLAGCVSLSRQIDGWNGGEESPQAWWLKLDKTRLLSLVSHRKRLRVIGPVVSTSQPGDRPIWPNSFRLVAARVSLRMAPDACAAAPHAPHVRLHVQDTCRTPPLLPHVRMHSWSTCKKPHQYTHVDQHASVACAETPRAWSIHLVLLHVRLHVLLPCTATPRASVDTQVLRW</sequence>
<gene>
    <name evidence="1" type="ORF">F2Q69_00038585</name>
</gene>
<organism evidence="1 2">
    <name type="scientific">Brassica cretica</name>
    <name type="common">Mustard</name>
    <dbReference type="NCBI Taxonomy" id="69181"/>
    <lineage>
        <taxon>Eukaryota</taxon>
        <taxon>Viridiplantae</taxon>
        <taxon>Streptophyta</taxon>
        <taxon>Embryophyta</taxon>
        <taxon>Tracheophyta</taxon>
        <taxon>Spermatophyta</taxon>
        <taxon>Magnoliopsida</taxon>
        <taxon>eudicotyledons</taxon>
        <taxon>Gunneridae</taxon>
        <taxon>Pentapetalae</taxon>
        <taxon>rosids</taxon>
        <taxon>malvids</taxon>
        <taxon>Brassicales</taxon>
        <taxon>Brassicaceae</taxon>
        <taxon>Brassiceae</taxon>
        <taxon>Brassica</taxon>
    </lineage>
</organism>
<dbReference type="EMBL" id="QGKX02000004">
    <property type="protein sequence ID" value="KAF3604398.1"/>
    <property type="molecule type" value="Genomic_DNA"/>
</dbReference>